<evidence type="ECO:0000313" key="3">
    <source>
        <dbReference type="Proteomes" id="UP001558613"/>
    </source>
</evidence>
<sequence length="120" mass="13620">MSSFYANREKKACASAALHHSLLCFAVLCLLCRKIASDFLLRPSLASFAGFTYVRLRMFMVYVFCLLLPRRGSQTQLCDVCCLGDMLDDGTTCSRQVQLFFTPCYGRKQKMMLFVSDKQA</sequence>
<keyword evidence="1" id="KW-1133">Transmembrane helix</keyword>
<evidence type="ECO:0000313" key="2">
    <source>
        <dbReference type="EMBL" id="KAL1268092.1"/>
    </source>
</evidence>
<accession>A0ABR3MTY0</accession>
<keyword evidence="3" id="KW-1185">Reference proteome</keyword>
<keyword evidence="1" id="KW-0472">Membrane</keyword>
<comment type="caution">
    <text evidence="2">The sequence shown here is derived from an EMBL/GenBank/DDBJ whole genome shotgun (WGS) entry which is preliminary data.</text>
</comment>
<dbReference type="Proteomes" id="UP001558613">
    <property type="component" value="Unassembled WGS sequence"/>
</dbReference>
<gene>
    <name evidence="2" type="ORF">QQF64_033455</name>
</gene>
<evidence type="ECO:0000256" key="1">
    <source>
        <dbReference type="SAM" id="Phobius"/>
    </source>
</evidence>
<name>A0ABR3MTY0_9TELE</name>
<dbReference type="EMBL" id="JAYMGO010000009">
    <property type="protein sequence ID" value="KAL1268092.1"/>
    <property type="molecule type" value="Genomic_DNA"/>
</dbReference>
<organism evidence="2 3">
    <name type="scientific">Cirrhinus molitorella</name>
    <name type="common">mud carp</name>
    <dbReference type="NCBI Taxonomy" id="172907"/>
    <lineage>
        <taxon>Eukaryota</taxon>
        <taxon>Metazoa</taxon>
        <taxon>Chordata</taxon>
        <taxon>Craniata</taxon>
        <taxon>Vertebrata</taxon>
        <taxon>Euteleostomi</taxon>
        <taxon>Actinopterygii</taxon>
        <taxon>Neopterygii</taxon>
        <taxon>Teleostei</taxon>
        <taxon>Ostariophysi</taxon>
        <taxon>Cypriniformes</taxon>
        <taxon>Cyprinidae</taxon>
        <taxon>Labeoninae</taxon>
        <taxon>Labeonini</taxon>
        <taxon>Cirrhinus</taxon>
    </lineage>
</organism>
<keyword evidence="1" id="KW-0812">Transmembrane</keyword>
<evidence type="ECO:0008006" key="4">
    <source>
        <dbReference type="Google" id="ProtNLM"/>
    </source>
</evidence>
<proteinExistence type="predicted"/>
<reference evidence="2 3" key="1">
    <citation type="submission" date="2023-09" db="EMBL/GenBank/DDBJ databases">
        <authorList>
            <person name="Wang M."/>
        </authorList>
    </citation>
    <scope>NUCLEOTIDE SEQUENCE [LARGE SCALE GENOMIC DNA]</scope>
    <source>
        <strain evidence="2">GT-2023</strain>
        <tissue evidence="2">Liver</tissue>
    </source>
</reference>
<protein>
    <recommendedName>
        <fullName evidence="4">Secreted protein</fullName>
    </recommendedName>
</protein>
<feature type="transmembrane region" description="Helical" evidence="1">
    <location>
        <begin position="46"/>
        <end position="68"/>
    </location>
</feature>